<feature type="region of interest" description="Disordered" evidence="1">
    <location>
        <begin position="87"/>
        <end position="116"/>
    </location>
</feature>
<dbReference type="EMBL" id="BPLR01013660">
    <property type="protein sequence ID" value="GIY62744.1"/>
    <property type="molecule type" value="Genomic_DNA"/>
</dbReference>
<organism evidence="2 3">
    <name type="scientific">Caerostris extrusa</name>
    <name type="common">Bark spider</name>
    <name type="synonym">Caerostris bankana</name>
    <dbReference type="NCBI Taxonomy" id="172846"/>
    <lineage>
        <taxon>Eukaryota</taxon>
        <taxon>Metazoa</taxon>
        <taxon>Ecdysozoa</taxon>
        <taxon>Arthropoda</taxon>
        <taxon>Chelicerata</taxon>
        <taxon>Arachnida</taxon>
        <taxon>Araneae</taxon>
        <taxon>Araneomorphae</taxon>
        <taxon>Entelegynae</taxon>
        <taxon>Araneoidea</taxon>
        <taxon>Araneidae</taxon>
        <taxon>Caerostris</taxon>
    </lineage>
</organism>
<proteinExistence type="predicted"/>
<gene>
    <name evidence="2" type="ORF">CEXT_583351</name>
</gene>
<protein>
    <submittedName>
        <fullName evidence="2">Uncharacterized protein</fullName>
    </submittedName>
</protein>
<dbReference type="AlphaFoldDB" id="A0AAV4UYL3"/>
<keyword evidence="3" id="KW-1185">Reference proteome</keyword>
<dbReference type="Proteomes" id="UP001054945">
    <property type="component" value="Unassembled WGS sequence"/>
</dbReference>
<evidence type="ECO:0000256" key="1">
    <source>
        <dbReference type="SAM" id="MobiDB-lite"/>
    </source>
</evidence>
<comment type="caution">
    <text evidence="2">The sequence shown here is derived from an EMBL/GenBank/DDBJ whole genome shotgun (WGS) entry which is preliminary data.</text>
</comment>
<reference evidence="2 3" key="1">
    <citation type="submission" date="2021-06" db="EMBL/GenBank/DDBJ databases">
        <title>Caerostris extrusa draft genome.</title>
        <authorList>
            <person name="Kono N."/>
            <person name="Arakawa K."/>
        </authorList>
    </citation>
    <scope>NUCLEOTIDE SEQUENCE [LARGE SCALE GENOMIC DNA]</scope>
</reference>
<name>A0AAV4UYL3_CAEEX</name>
<evidence type="ECO:0000313" key="2">
    <source>
        <dbReference type="EMBL" id="GIY62744.1"/>
    </source>
</evidence>
<sequence length="116" mass="12847">MQVVLKSTGMAKSQLGHILQNIITTITNYTIVIIFGASTFSPNLCPTQHICLHYSLRGTVAVIRAIDQDKLHVSFLGFSFNPMPQLESGGGRDEMRSIGQDRLGLRNRASIHQRPL</sequence>
<evidence type="ECO:0000313" key="3">
    <source>
        <dbReference type="Proteomes" id="UP001054945"/>
    </source>
</evidence>
<accession>A0AAV4UYL3</accession>